<dbReference type="NCBIfam" id="TIGR01730">
    <property type="entry name" value="RND_mfp"/>
    <property type="match status" value="1"/>
</dbReference>
<gene>
    <name evidence="5" type="ORF">CYPRO_2988</name>
</gene>
<dbReference type="GO" id="GO:0015562">
    <property type="term" value="F:efflux transmembrane transporter activity"/>
    <property type="evidence" value="ECO:0007669"/>
    <property type="project" value="TreeGrafter"/>
</dbReference>
<dbReference type="InterPro" id="IPR058792">
    <property type="entry name" value="Beta-barrel_RND_2"/>
</dbReference>
<feature type="domain" description="CusB-like beta-barrel" evidence="3">
    <location>
        <begin position="208"/>
        <end position="277"/>
    </location>
</feature>
<dbReference type="EMBL" id="CP027806">
    <property type="protein sequence ID" value="AXJ02225.1"/>
    <property type="molecule type" value="Genomic_DNA"/>
</dbReference>
<dbReference type="SUPFAM" id="SSF111369">
    <property type="entry name" value="HlyD-like secretion proteins"/>
    <property type="match status" value="1"/>
</dbReference>
<dbReference type="OrthoDB" id="9806939at2"/>
<dbReference type="FunFam" id="2.40.30.170:FF:000010">
    <property type="entry name" value="Efflux RND transporter periplasmic adaptor subunit"/>
    <property type="match status" value="1"/>
</dbReference>
<evidence type="ECO:0000259" key="4">
    <source>
        <dbReference type="Pfam" id="PF25973"/>
    </source>
</evidence>
<feature type="coiled-coil region" evidence="2">
    <location>
        <begin position="86"/>
        <end position="169"/>
    </location>
</feature>
<reference evidence="5 6" key="1">
    <citation type="submission" date="2018-03" db="EMBL/GenBank/DDBJ databases">
        <title>Phenotypic and genomic properties of Cyclonatronum proteinivorum gen. nov., sp. nov., a haloalkaliphilic bacteroidete from soda lakes possessing Na+-translocating rhodopsin.</title>
        <authorList>
            <person name="Toshchakov S.V."/>
            <person name="Korzhenkov A."/>
            <person name="Samarov N.I."/>
            <person name="Kublanov I.V."/>
            <person name="Muntyan M.S."/>
            <person name="Sorokin D.Y."/>
        </authorList>
    </citation>
    <scope>NUCLEOTIDE SEQUENCE [LARGE SCALE GENOMIC DNA]</scope>
    <source>
        <strain evidence="5 6">Omega</strain>
    </source>
</reference>
<dbReference type="PANTHER" id="PTHR30469:SF15">
    <property type="entry name" value="HLYD FAMILY OF SECRETION PROTEINS"/>
    <property type="match status" value="1"/>
</dbReference>
<proteinExistence type="inferred from homology"/>
<sequence length="414" mass="45293">MACSSEDENQTQRRGGHVPTVEVIPTVMGSLPLEERLTGVVRARNQAEVFPEITAPITEILVNSGDQVQRGQPLVKLRDTEARERVRQAEAGLQIADAQVRQARANVQRLESRLSRVQTLSVRNLESELEVEQLEAEVEAAEAAHQLTLAQQSQAASVLEERRSDLENTVVRAPTNGFVGTRHVEVGQLASPSTRMFEIGDTRMMNIRISLTERMLSYIQPGQTVNITSPAFGGEVIQTTLTRISPFINPVTNSTEAEIELSNPDGLLRSGMFVTIDILYGESEQAVLIPNTALFTNPNDGRRGVFVADRATLTELGEQVDTAEGSPIIGPTGMAFMPVTIVAQGRQVSGVSGIQAGDLVVTIGQNLLASGREEARVRLTDWDRMLELQQLQNRDLLDMIRRKLANTNGIANDV</sequence>
<dbReference type="InterPro" id="IPR006143">
    <property type="entry name" value="RND_pump_MFP"/>
</dbReference>
<dbReference type="InterPro" id="IPR058647">
    <property type="entry name" value="BSH_CzcB-like"/>
</dbReference>
<dbReference type="Gene3D" id="2.40.50.100">
    <property type="match status" value="1"/>
</dbReference>
<evidence type="ECO:0000313" key="5">
    <source>
        <dbReference type="EMBL" id="AXJ02225.1"/>
    </source>
</evidence>
<dbReference type="Gene3D" id="2.40.420.20">
    <property type="match status" value="1"/>
</dbReference>
<accession>A0A345UP23</accession>
<protein>
    <submittedName>
        <fullName evidence="5">RND family efflux transporter, MFP subunit</fullName>
    </submittedName>
</protein>
<evidence type="ECO:0000256" key="1">
    <source>
        <dbReference type="ARBA" id="ARBA00009477"/>
    </source>
</evidence>
<evidence type="ECO:0000259" key="3">
    <source>
        <dbReference type="Pfam" id="PF25954"/>
    </source>
</evidence>
<dbReference type="AlphaFoldDB" id="A0A345UP23"/>
<dbReference type="KEGG" id="cprv:CYPRO_2988"/>
<keyword evidence="6" id="KW-1185">Reference proteome</keyword>
<comment type="similarity">
    <text evidence="1">Belongs to the membrane fusion protein (MFP) (TC 8.A.1) family.</text>
</comment>
<keyword evidence="2" id="KW-0175">Coiled coil</keyword>
<organism evidence="5 6">
    <name type="scientific">Cyclonatronum proteinivorum</name>
    <dbReference type="NCBI Taxonomy" id="1457365"/>
    <lineage>
        <taxon>Bacteria</taxon>
        <taxon>Pseudomonadati</taxon>
        <taxon>Balneolota</taxon>
        <taxon>Balneolia</taxon>
        <taxon>Balneolales</taxon>
        <taxon>Cyclonatronaceae</taxon>
        <taxon>Cyclonatronum</taxon>
    </lineage>
</organism>
<feature type="domain" description="CzcB-like barrel-sandwich hybrid" evidence="4">
    <location>
        <begin position="46"/>
        <end position="201"/>
    </location>
</feature>
<evidence type="ECO:0000313" key="6">
    <source>
        <dbReference type="Proteomes" id="UP000254808"/>
    </source>
</evidence>
<dbReference type="Gene3D" id="2.40.30.170">
    <property type="match status" value="1"/>
</dbReference>
<evidence type="ECO:0000256" key="2">
    <source>
        <dbReference type="SAM" id="Coils"/>
    </source>
</evidence>
<name>A0A345UP23_9BACT</name>
<dbReference type="Proteomes" id="UP000254808">
    <property type="component" value="Chromosome"/>
</dbReference>
<dbReference type="PANTHER" id="PTHR30469">
    <property type="entry name" value="MULTIDRUG RESISTANCE PROTEIN MDTA"/>
    <property type="match status" value="1"/>
</dbReference>
<dbReference type="Pfam" id="PF25973">
    <property type="entry name" value="BSH_CzcB"/>
    <property type="match status" value="1"/>
</dbReference>
<dbReference type="GO" id="GO:1990281">
    <property type="term" value="C:efflux pump complex"/>
    <property type="evidence" value="ECO:0007669"/>
    <property type="project" value="TreeGrafter"/>
</dbReference>
<dbReference type="Pfam" id="PF25954">
    <property type="entry name" value="Beta-barrel_RND_2"/>
    <property type="match status" value="1"/>
</dbReference>
<dbReference type="Gene3D" id="1.10.287.470">
    <property type="entry name" value="Helix hairpin bin"/>
    <property type="match status" value="1"/>
</dbReference>